<reference evidence="1 2" key="1">
    <citation type="submission" date="2021-01" db="EMBL/GenBank/DDBJ databases">
        <title>WGS of actinomycetes isolated from Thailand.</title>
        <authorList>
            <person name="Thawai C."/>
        </authorList>
    </citation>
    <scope>NUCLEOTIDE SEQUENCE [LARGE SCALE GENOMIC DNA]</scope>
    <source>
        <strain evidence="1 2">CA1R205</strain>
    </source>
</reference>
<evidence type="ECO:0000313" key="2">
    <source>
        <dbReference type="Proteomes" id="UP000634229"/>
    </source>
</evidence>
<evidence type="ECO:0000313" key="1">
    <source>
        <dbReference type="EMBL" id="MBL1102652.1"/>
    </source>
</evidence>
<keyword evidence="2" id="KW-1185">Reference proteome</keyword>
<proteinExistence type="predicted"/>
<name>A0ABS1NRZ5_9ACTN</name>
<dbReference type="EMBL" id="JAERRF010000056">
    <property type="protein sequence ID" value="MBL1102652.1"/>
    <property type="molecule type" value="Genomic_DNA"/>
</dbReference>
<comment type="caution">
    <text evidence="1">The sequence shown here is derived from an EMBL/GenBank/DDBJ whole genome shotgun (WGS) entry which is preliminary data.</text>
</comment>
<gene>
    <name evidence="1" type="ORF">JK363_39950</name>
</gene>
<dbReference type="RefSeq" id="WP_201883245.1">
    <property type="nucleotide sequence ID" value="NZ_JAERRF010000056.1"/>
</dbReference>
<accession>A0ABS1NRZ5</accession>
<organism evidence="1 2">
    <name type="scientific">Streptomyces coffeae</name>
    <dbReference type="NCBI Taxonomy" id="621382"/>
    <lineage>
        <taxon>Bacteria</taxon>
        <taxon>Bacillati</taxon>
        <taxon>Actinomycetota</taxon>
        <taxon>Actinomycetes</taxon>
        <taxon>Kitasatosporales</taxon>
        <taxon>Streptomycetaceae</taxon>
        <taxon>Streptomyces</taxon>
    </lineage>
</organism>
<sequence>MTDPIATIARAAVNRLTAPHSAAVAAEVEAALHTRATTSRPVQYIDPVSLGTLIVSIAGLAWTVYRDLRKTTPAPSPEMVARHVRVRLGRDSRPPGPELDAADRDQVIEIVIEETVRAAEDGGNAPDGN</sequence>
<dbReference type="Proteomes" id="UP000634229">
    <property type="component" value="Unassembled WGS sequence"/>
</dbReference>
<protein>
    <submittedName>
        <fullName evidence="1">Uncharacterized protein</fullName>
    </submittedName>
</protein>